<accession>A0A7L5C1L6</accession>
<dbReference type="Pfam" id="PF11964">
    <property type="entry name" value="SpoIIAA-like"/>
    <property type="match status" value="2"/>
</dbReference>
<dbReference type="InterPro" id="IPR021866">
    <property type="entry name" value="SpoIIAA-like"/>
</dbReference>
<dbReference type="AlphaFoldDB" id="A0A7L5C1L6"/>
<organism evidence="1 2">
    <name type="scientific">Pikeienuella piscinae</name>
    <dbReference type="NCBI Taxonomy" id="2748098"/>
    <lineage>
        <taxon>Bacteria</taxon>
        <taxon>Pseudomonadati</taxon>
        <taxon>Pseudomonadota</taxon>
        <taxon>Alphaproteobacteria</taxon>
        <taxon>Rhodobacterales</taxon>
        <taxon>Paracoccaceae</taxon>
        <taxon>Pikeienuella</taxon>
    </lineage>
</organism>
<evidence type="ECO:0000313" key="1">
    <source>
        <dbReference type="EMBL" id="QIE55749.1"/>
    </source>
</evidence>
<evidence type="ECO:0000313" key="2">
    <source>
        <dbReference type="Proteomes" id="UP000503336"/>
    </source>
</evidence>
<dbReference type="InterPro" id="IPR036513">
    <property type="entry name" value="STAS_dom_sf"/>
</dbReference>
<dbReference type="Gene3D" id="3.40.50.10600">
    <property type="entry name" value="SpoIIaa-like domains"/>
    <property type="match status" value="2"/>
</dbReference>
<dbReference type="InterPro" id="IPR038396">
    <property type="entry name" value="SpoIIAA-like_sf"/>
</dbReference>
<name>A0A7L5C1L6_9RHOB</name>
<sequence>MLKIDFDAAHNCFRLEPSGRLTEADFTALTSEFNAKVNETDNIPNLVIHAATFPGWADFAGFVKHFDFLRDHHRMIDRVALVSDSRILDIAPRIARHLVWAEIRHFPGDELDAALAWVAERKTAPENVTVIEGLPPAVLGISVRGVIGARDYAERIVPLVEEKLAAHKRIRLLYHIGPEFESMTPGAVWSDARVGAMHLNQFSKIAVVSDLDWIRHATRIFAPLVSGQVHVFGDRELEAAKAWISADADGDEDDN</sequence>
<keyword evidence="2" id="KW-1185">Reference proteome</keyword>
<dbReference type="SUPFAM" id="SSF52091">
    <property type="entry name" value="SpoIIaa-like"/>
    <property type="match status" value="2"/>
</dbReference>
<protein>
    <submittedName>
        <fullName evidence="1">STAS/SEC14 domain-containing protein</fullName>
    </submittedName>
</protein>
<dbReference type="EMBL" id="CP049056">
    <property type="protein sequence ID" value="QIE55749.1"/>
    <property type="molecule type" value="Genomic_DNA"/>
</dbReference>
<dbReference type="RefSeq" id="WP_165098088.1">
    <property type="nucleotide sequence ID" value="NZ_CP049056.1"/>
</dbReference>
<dbReference type="Proteomes" id="UP000503336">
    <property type="component" value="Chromosome"/>
</dbReference>
<proteinExistence type="predicted"/>
<reference evidence="1 2" key="1">
    <citation type="submission" date="2020-02" db="EMBL/GenBank/DDBJ databases">
        <title>complete genome sequence of Rhodobacteraceae bacterium.</title>
        <authorList>
            <person name="Park J."/>
            <person name="Kim Y.-S."/>
            <person name="Kim K.-H."/>
        </authorList>
    </citation>
    <scope>NUCLEOTIDE SEQUENCE [LARGE SCALE GENOMIC DNA]</scope>
    <source>
        <strain evidence="1 2">RR4-56</strain>
    </source>
</reference>
<gene>
    <name evidence="1" type="ORF">G5B40_09980</name>
</gene>
<dbReference type="KEGG" id="hdh:G5B40_09980"/>